<proteinExistence type="predicted"/>
<name>A0A0P0RLN7_9BURK</name>
<accession>A0A0P0RLN7</accession>
<keyword evidence="1" id="KW-0614">Plasmid</keyword>
<sequence>MLCYNLHAGCHLGGANHSLAPALVRVSPRNVARRTREINPADASIA</sequence>
<evidence type="ECO:0000313" key="1">
    <source>
        <dbReference type="EMBL" id="ALL69676.1"/>
    </source>
</evidence>
<evidence type="ECO:0000313" key="2">
    <source>
        <dbReference type="Proteomes" id="UP000019146"/>
    </source>
</evidence>
<reference evidence="1 2" key="1">
    <citation type="journal article" date="2014" name="Genome Announc.">
        <title>Draft Genome Sequence of the Haloacid-Degrading Burkholderia caribensis Strain MBA4.</title>
        <authorList>
            <person name="Pan Y."/>
            <person name="Kong K.F."/>
            <person name="Tsang J.S."/>
        </authorList>
    </citation>
    <scope>NUCLEOTIDE SEQUENCE [LARGE SCALE GENOMIC DNA]</scope>
    <source>
        <strain evidence="1 2">MBA4</strain>
        <plasmid evidence="2">Plasmid</plasmid>
    </source>
</reference>
<protein>
    <submittedName>
        <fullName evidence="1">Uncharacterized protein</fullName>
    </submittedName>
</protein>
<dbReference type="AlphaFoldDB" id="A0A0P0RLN7"/>
<gene>
    <name evidence="1" type="ORF">K788_0006248</name>
</gene>
<dbReference type="KEGG" id="bcai:K788_0006248"/>
<dbReference type="EMBL" id="CP012748">
    <property type="protein sequence ID" value="ALL69676.1"/>
    <property type="molecule type" value="Genomic_DNA"/>
</dbReference>
<organism evidence="1 2">
    <name type="scientific">Paraburkholderia caribensis MBA4</name>
    <dbReference type="NCBI Taxonomy" id="1323664"/>
    <lineage>
        <taxon>Bacteria</taxon>
        <taxon>Pseudomonadati</taxon>
        <taxon>Pseudomonadota</taxon>
        <taxon>Betaproteobacteria</taxon>
        <taxon>Burkholderiales</taxon>
        <taxon>Burkholderiaceae</taxon>
        <taxon>Paraburkholderia</taxon>
    </lineage>
</organism>
<dbReference type="Proteomes" id="UP000019146">
    <property type="component" value="Plasmid unnamed"/>
</dbReference>
<geneLocation type="plasmid" evidence="2"/>